<evidence type="ECO:0000256" key="6">
    <source>
        <dbReference type="ARBA" id="ARBA00022619"/>
    </source>
</evidence>
<name>A0A0H5LSQ6_YERIN</name>
<dbReference type="FunFam" id="2.40.30.20:FF:000003">
    <property type="entry name" value="Riboflavin synthase, alpha subunit"/>
    <property type="match status" value="1"/>
</dbReference>
<evidence type="ECO:0000259" key="11">
    <source>
        <dbReference type="PROSITE" id="PS51177"/>
    </source>
</evidence>
<feature type="domain" description="Lumazine-binding" evidence="11">
    <location>
        <begin position="98"/>
        <end position="195"/>
    </location>
</feature>
<feature type="domain" description="Lumazine-binding" evidence="11">
    <location>
        <begin position="1"/>
        <end position="97"/>
    </location>
</feature>
<dbReference type="PROSITE" id="PS51177">
    <property type="entry name" value="LUMAZINE_BIND"/>
    <property type="match status" value="2"/>
</dbReference>
<accession>A0A0H5LSQ6</accession>
<dbReference type="Gene3D" id="2.40.30.20">
    <property type="match status" value="2"/>
</dbReference>
<comment type="function">
    <text evidence="2">Catalyzes the dismutation of two molecules of 6,7-dimethyl-8-ribityllumazine, resulting in the formation of riboflavin and 5-amino-6-(D-ribitylamino)uracil.</text>
</comment>
<sequence length="217" mass="23827">MFTGIVQGTAPVVAIEEKSNFRTHVVEMPTEMLPGLALGASVSHNGCCLTVTAVEGNHVSFDLMKETLRITNLGDIKVGDQVNLERAAKFSDEIGGHLMSGHIICTAEIAKIYTSENNRQIWFRMPSDDLMKYVLHKGFIGIDGISLTIGEVVNNRFCVHLIPETLARTTLGKKRLGNRVNIEIDPQTQAVVDTVERVLAQRDSAQATELAEKAVRE</sequence>
<comment type="pathway">
    <text evidence="3">Cofactor biosynthesis; riboflavin biosynthesis; riboflavin from 2-hydroxy-3-oxobutyl phosphate and 5-amino-6-(D-ribitylamino)uracil: step 2/2.</text>
</comment>
<dbReference type="SUPFAM" id="SSF63380">
    <property type="entry name" value="Riboflavin synthase domain-like"/>
    <property type="match status" value="2"/>
</dbReference>
<dbReference type="RefSeq" id="WP_019209885.1">
    <property type="nucleotide sequence ID" value="NZ_CWJI01000001.1"/>
</dbReference>
<dbReference type="UniPathway" id="UPA00275">
    <property type="reaction ID" value="UER00405"/>
</dbReference>
<evidence type="ECO:0000256" key="3">
    <source>
        <dbReference type="ARBA" id="ARBA00004887"/>
    </source>
</evidence>
<dbReference type="InterPro" id="IPR023366">
    <property type="entry name" value="ATP_synth_asu-like_sf"/>
</dbReference>
<dbReference type="GO" id="GO:0009231">
    <property type="term" value="P:riboflavin biosynthetic process"/>
    <property type="evidence" value="ECO:0007669"/>
    <property type="project" value="UniProtKB-UniPathway"/>
</dbReference>
<evidence type="ECO:0000256" key="4">
    <source>
        <dbReference type="ARBA" id="ARBA00012827"/>
    </source>
</evidence>
<proteinExistence type="predicted"/>
<keyword evidence="6" id="KW-0686">Riboflavin biosynthesis</keyword>
<reference evidence="13" key="1">
    <citation type="submission" date="2015-03" db="EMBL/GenBank/DDBJ databases">
        <authorList>
            <consortium name="Pathogen Informatics"/>
        </authorList>
    </citation>
    <scope>NUCLEOTIDE SEQUENCE [LARGE SCALE GENOMIC DNA]</scope>
    <source>
        <strain evidence="13">R148</strain>
    </source>
</reference>
<dbReference type="GO" id="GO:0005829">
    <property type="term" value="C:cytosol"/>
    <property type="evidence" value="ECO:0007669"/>
    <property type="project" value="TreeGrafter"/>
</dbReference>
<evidence type="ECO:0000256" key="10">
    <source>
        <dbReference type="PROSITE-ProRule" id="PRU00524"/>
    </source>
</evidence>
<dbReference type="GeneID" id="61814527"/>
<evidence type="ECO:0000313" key="12">
    <source>
        <dbReference type="EMBL" id="CRY53982.1"/>
    </source>
</evidence>
<evidence type="ECO:0000313" key="13">
    <source>
        <dbReference type="Proteomes" id="UP000043316"/>
    </source>
</evidence>
<dbReference type="NCBIfam" id="NF009566">
    <property type="entry name" value="PRK13020.1"/>
    <property type="match status" value="1"/>
</dbReference>
<gene>
    <name evidence="12" type="primary">ribE</name>
    <name evidence="12" type="ORF">ERS008476_00889</name>
</gene>
<dbReference type="PANTHER" id="PTHR21098">
    <property type="entry name" value="RIBOFLAVIN SYNTHASE ALPHA CHAIN"/>
    <property type="match status" value="1"/>
</dbReference>
<dbReference type="PANTHER" id="PTHR21098:SF0">
    <property type="entry name" value="RIBOFLAVIN SYNTHASE"/>
    <property type="match status" value="1"/>
</dbReference>
<evidence type="ECO:0000256" key="1">
    <source>
        <dbReference type="ARBA" id="ARBA00000968"/>
    </source>
</evidence>
<feature type="repeat" description="Lumazine-binding" evidence="10">
    <location>
        <begin position="98"/>
        <end position="195"/>
    </location>
</feature>
<keyword evidence="8" id="KW-0677">Repeat</keyword>
<evidence type="ECO:0000256" key="2">
    <source>
        <dbReference type="ARBA" id="ARBA00002803"/>
    </source>
</evidence>
<dbReference type="NCBIfam" id="NF006767">
    <property type="entry name" value="PRK09289.1"/>
    <property type="match status" value="1"/>
</dbReference>
<dbReference type="AlphaFoldDB" id="A0A0H5LSQ6"/>
<dbReference type="NCBIfam" id="TIGR00187">
    <property type="entry name" value="ribE"/>
    <property type="match status" value="1"/>
</dbReference>
<dbReference type="CDD" id="cd00402">
    <property type="entry name" value="Riboflavin_synthase_like"/>
    <property type="match status" value="1"/>
</dbReference>
<keyword evidence="7 12" id="KW-0808">Transferase</keyword>
<organism evidence="12 13">
    <name type="scientific">Yersinia intermedia</name>
    <dbReference type="NCBI Taxonomy" id="631"/>
    <lineage>
        <taxon>Bacteria</taxon>
        <taxon>Pseudomonadati</taxon>
        <taxon>Pseudomonadota</taxon>
        <taxon>Gammaproteobacteria</taxon>
        <taxon>Enterobacterales</taxon>
        <taxon>Yersiniaceae</taxon>
        <taxon>Yersinia</taxon>
    </lineage>
</organism>
<dbReference type="InterPro" id="IPR017938">
    <property type="entry name" value="Riboflavin_synthase-like_b-brl"/>
</dbReference>
<dbReference type="EC" id="2.5.1.9" evidence="4 9"/>
<protein>
    <recommendedName>
        <fullName evidence="5 9">Riboflavin synthase</fullName>
        <ecNumber evidence="4 9">2.5.1.9</ecNumber>
    </recommendedName>
</protein>
<dbReference type="PIRSF" id="PIRSF000498">
    <property type="entry name" value="Riboflavin_syn_A"/>
    <property type="match status" value="1"/>
</dbReference>
<dbReference type="InterPro" id="IPR026017">
    <property type="entry name" value="Lumazine-bd_dom"/>
</dbReference>
<dbReference type="InterPro" id="IPR001783">
    <property type="entry name" value="Lumazine-bd"/>
</dbReference>
<dbReference type="Pfam" id="PF00677">
    <property type="entry name" value="Lum_binding"/>
    <property type="match status" value="2"/>
</dbReference>
<dbReference type="GO" id="GO:0004746">
    <property type="term" value="F:riboflavin synthase activity"/>
    <property type="evidence" value="ECO:0007669"/>
    <property type="project" value="UniProtKB-UniRule"/>
</dbReference>
<dbReference type="FunFam" id="2.40.30.20:FF:000005">
    <property type="entry name" value="Riboflavin synthase, alpha subunit"/>
    <property type="match status" value="1"/>
</dbReference>
<feature type="repeat" description="Lumazine-binding" evidence="10">
    <location>
        <begin position="1"/>
        <end position="97"/>
    </location>
</feature>
<evidence type="ECO:0000256" key="5">
    <source>
        <dbReference type="ARBA" id="ARBA00013950"/>
    </source>
</evidence>
<dbReference type="EMBL" id="CWJI01000001">
    <property type="protein sequence ID" value="CRY53982.1"/>
    <property type="molecule type" value="Genomic_DNA"/>
</dbReference>
<dbReference type="Proteomes" id="UP000043316">
    <property type="component" value="Unassembled WGS sequence"/>
</dbReference>
<evidence type="ECO:0000256" key="7">
    <source>
        <dbReference type="ARBA" id="ARBA00022679"/>
    </source>
</evidence>
<evidence type="ECO:0000256" key="9">
    <source>
        <dbReference type="NCBIfam" id="TIGR00187"/>
    </source>
</evidence>
<evidence type="ECO:0000256" key="8">
    <source>
        <dbReference type="ARBA" id="ARBA00022737"/>
    </source>
</evidence>
<comment type="catalytic activity">
    <reaction evidence="1">
        <text>2 6,7-dimethyl-8-(1-D-ribityl)lumazine + H(+) = 5-amino-6-(D-ribitylamino)uracil + riboflavin</text>
        <dbReference type="Rhea" id="RHEA:20772"/>
        <dbReference type="ChEBI" id="CHEBI:15378"/>
        <dbReference type="ChEBI" id="CHEBI:15934"/>
        <dbReference type="ChEBI" id="CHEBI:57986"/>
        <dbReference type="ChEBI" id="CHEBI:58201"/>
        <dbReference type="EC" id="2.5.1.9"/>
    </reaction>
</comment>